<feature type="non-terminal residue" evidence="1">
    <location>
        <position position="393"/>
    </location>
</feature>
<reference evidence="1 2" key="1">
    <citation type="journal article" date="2016" name="Nat. Commun.">
        <title>Ectomycorrhizal ecology is imprinted in the genome of the dominant symbiotic fungus Cenococcum geophilum.</title>
        <authorList>
            <consortium name="DOE Joint Genome Institute"/>
            <person name="Peter M."/>
            <person name="Kohler A."/>
            <person name="Ohm R.A."/>
            <person name="Kuo A."/>
            <person name="Krutzmann J."/>
            <person name="Morin E."/>
            <person name="Arend M."/>
            <person name="Barry K.W."/>
            <person name="Binder M."/>
            <person name="Choi C."/>
            <person name="Clum A."/>
            <person name="Copeland A."/>
            <person name="Grisel N."/>
            <person name="Haridas S."/>
            <person name="Kipfer T."/>
            <person name="LaButti K."/>
            <person name="Lindquist E."/>
            <person name="Lipzen A."/>
            <person name="Maire R."/>
            <person name="Meier B."/>
            <person name="Mihaltcheva S."/>
            <person name="Molinier V."/>
            <person name="Murat C."/>
            <person name="Poggeler S."/>
            <person name="Quandt C.A."/>
            <person name="Sperisen C."/>
            <person name="Tritt A."/>
            <person name="Tisserant E."/>
            <person name="Crous P.W."/>
            <person name="Henrissat B."/>
            <person name="Nehls U."/>
            <person name="Egli S."/>
            <person name="Spatafora J.W."/>
            <person name="Grigoriev I.V."/>
            <person name="Martin F.M."/>
        </authorList>
    </citation>
    <scope>NUCLEOTIDE SEQUENCE [LARGE SCALE GENOMIC DNA]</scope>
    <source>
        <strain evidence="1 2">1.58</strain>
    </source>
</reference>
<dbReference type="Proteomes" id="UP000250078">
    <property type="component" value="Unassembled WGS sequence"/>
</dbReference>
<gene>
    <name evidence="1" type="ORF">K441DRAFT_486115</name>
</gene>
<evidence type="ECO:0000313" key="1">
    <source>
        <dbReference type="EMBL" id="OCK86761.1"/>
    </source>
</evidence>
<proteinExistence type="predicted"/>
<keyword evidence="2" id="KW-1185">Reference proteome</keyword>
<organism evidence="1 2">
    <name type="scientific">Cenococcum geophilum 1.58</name>
    <dbReference type="NCBI Taxonomy" id="794803"/>
    <lineage>
        <taxon>Eukaryota</taxon>
        <taxon>Fungi</taxon>
        <taxon>Dikarya</taxon>
        <taxon>Ascomycota</taxon>
        <taxon>Pezizomycotina</taxon>
        <taxon>Dothideomycetes</taxon>
        <taxon>Pleosporomycetidae</taxon>
        <taxon>Gloniales</taxon>
        <taxon>Gloniaceae</taxon>
        <taxon>Cenococcum</taxon>
    </lineage>
</organism>
<name>A0ACC8EKH8_9PEZI</name>
<protein>
    <submittedName>
        <fullName evidence="1">Uncharacterized protein</fullName>
    </submittedName>
</protein>
<accession>A0ACC8EKH8</accession>
<dbReference type="EMBL" id="KV748285">
    <property type="protein sequence ID" value="OCK86761.1"/>
    <property type="molecule type" value="Genomic_DNA"/>
</dbReference>
<sequence length="393" mass="44536">TLKFGLNIQRKAQNAPNHPAPTKRKPIFNDEEPEPENKPKDTEAEEIGVFDFGSNVKSSESPKPTKSTKPKGSSTVPPNLKKDAKKKDPSLEYEDLSSLQTCRKHAEEALAVDSSIYDYDAAYDALHAKSAAKLAAEREEAQQRKPKYMNNLFESAEIRKRDQLRAKDKVLQREREAEGDEFADKEKFVTGAYKQQQEEVRRLEEEEKKRQEEEDRKKRGRGMQGFYRKIMDMDEKKHREAMEATAEARKPGEEPVEEAPKEKSEVELARELNAKGGNIIINEEGQVADKRQLLSAGLNVVAKPKPVAVAATTSTRPSGPQNAYRGRDATQKAVRERQSRMMEEQLEQAAKRAADEETEERGKLEHASKSRKTEGDISSAKERYLQRKREAAA</sequence>
<feature type="non-terminal residue" evidence="1">
    <location>
        <position position="1"/>
    </location>
</feature>
<evidence type="ECO:0000313" key="2">
    <source>
        <dbReference type="Proteomes" id="UP000250078"/>
    </source>
</evidence>